<dbReference type="RefSeq" id="WP_274641317.1">
    <property type="nucleotide sequence ID" value="NZ_JAIWJY010000015.1"/>
</dbReference>
<sequence length="134" mass="15566">METEIYLTEYNETENRNLIIDSDQHSVWAYVLDSNNQIEFEGFLCSRGTLVESVENVKEFIAKDFQPPLRKNFANEFSIQSGIKNENLKIVWENNLIRISINETEFLKMDTLNKMSYSKAISEKGAYGNPLTEK</sequence>
<dbReference type="AlphaFoldDB" id="A0A9X4EU66"/>
<evidence type="ECO:0000313" key="2">
    <source>
        <dbReference type="Proteomes" id="UP001149303"/>
    </source>
</evidence>
<keyword evidence="2" id="KW-1185">Reference proteome</keyword>
<protein>
    <submittedName>
        <fullName evidence="1">Uncharacterized protein</fullName>
    </submittedName>
</protein>
<gene>
    <name evidence="1" type="ORF">LCI24_16255</name>
</gene>
<reference evidence="1" key="1">
    <citation type="submission" date="2021-09" db="EMBL/GenBank/DDBJ databases">
        <authorList>
            <person name="Smyrli M."/>
        </authorList>
    </citation>
    <scope>NUCLEOTIDE SEQUENCE</scope>
    <source>
        <strain evidence="1">LAR25</strain>
    </source>
</reference>
<dbReference type="Proteomes" id="UP001149303">
    <property type="component" value="Unassembled WGS sequence"/>
</dbReference>
<proteinExistence type="predicted"/>
<comment type="caution">
    <text evidence="1">The sequence shown here is derived from an EMBL/GenBank/DDBJ whole genome shotgun (WGS) entry which is preliminary data.</text>
</comment>
<organism evidence="1 2">
    <name type="scientific">Tenacibaculum larymnensis</name>
    <dbReference type="NCBI Taxonomy" id="2878201"/>
    <lineage>
        <taxon>Bacteria</taxon>
        <taxon>Pseudomonadati</taxon>
        <taxon>Bacteroidota</taxon>
        <taxon>Flavobacteriia</taxon>
        <taxon>Flavobacteriales</taxon>
        <taxon>Flavobacteriaceae</taxon>
        <taxon>Tenacibaculum</taxon>
    </lineage>
</organism>
<dbReference type="EMBL" id="JAIWJY010000015">
    <property type="protein sequence ID" value="MDE1208350.1"/>
    <property type="molecule type" value="Genomic_DNA"/>
</dbReference>
<accession>A0A9X4EU66</accession>
<evidence type="ECO:0000313" key="1">
    <source>
        <dbReference type="EMBL" id="MDE1208350.1"/>
    </source>
</evidence>
<name>A0A9X4EU66_9FLAO</name>